<protein>
    <submittedName>
        <fullName evidence="1">Uncharacterized protein</fullName>
    </submittedName>
</protein>
<reference evidence="1 2" key="1">
    <citation type="submission" date="2024-05" db="EMBL/GenBank/DDBJ databases">
        <title>Haplotype-resolved chromosome-level genome assembly of Huyou (Citrus changshanensis).</title>
        <authorList>
            <person name="Miao C."/>
            <person name="Chen W."/>
            <person name="Wu Y."/>
            <person name="Wang L."/>
            <person name="Zhao S."/>
            <person name="Grierson D."/>
            <person name="Xu C."/>
            <person name="Chen K."/>
        </authorList>
    </citation>
    <scope>NUCLEOTIDE SEQUENCE [LARGE SCALE GENOMIC DNA]</scope>
    <source>
        <strain evidence="1">01-14</strain>
        <tissue evidence="1">Leaf</tissue>
    </source>
</reference>
<dbReference type="AlphaFoldDB" id="A0AAP0M222"/>
<dbReference type="Proteomes" id="UP001428341">
    <property type="component" value="Unassembled WGS sequence"/>
</dbReference>
<comment type="caution">
    <text evidence="1">The sequence shown here is derived from an EMBL/GenBank/DDBJ whole genome shotgun (WGS) entry which is preliminary data.</text>
</comment>
<evidence type="ECO:0000313" key="1">
    <source>
        <dbReference type="EMBL" id="KAK9194213.1"/>
    </source>
</evidence>
<sequence length="96" mass="10585">MAGTRIPYQIDECFFRATQEVKSHGGGELLHGKFAPSPNGQQLADRAMNVPTSLNVSSTSTRGPHRPLDGFSSKIERFKIRTVLGAEVVKEEEENK</sequence>
<evidence type="ECO:0000313" key="2">
    <source>
        <dbReference type="Proteomes" id="UP001428341"/>
    </source>
</evidence>
<dbReference type="EMBL" id="JBCGBO010000006">
    <property type="protein sequence ID" value="KAK9194213.1"/>
    <property type="molecule type" value="Genomic_DNA"/>
</dbReference>
<proteinExistence type="predicted"/>
<keyword evidence="2" id="KW-1185">Reference proteome</keyword>
<accession>A0AAP0M222</accession>
<organism evidence="1 2">
    <name type="scientific">Citrus x changshan-huyou</name>
    <dbReference type="NCBI Taxonomy" id="2935761"/>
    <lineage>
        <taxon>Eukaryota</taxon>
        <taxon>Viridiplantae</taxon>
        <taxon>Streptophyta</taxon>
        <taxon>Embryophyta</taxon>
        <taxon>Tracheophyta</taxon>
        <taxon>Spermatophyta</taxon>
        <taxon>Magnoliopsida</taxon>
        <taxon>eudicotyledons</taxon>
        <taxon>Gunneridae</taxon>
        <taxon>Pentapetalae</taxon>
        <taxon>rosids</taxon>
        <taxon>malvids</taxon>
        <taxon>Sapindales</taxon>
        <taxon>Rutaceae</taxon>
        <taxon>Aurantioideae</taxon>
        <taxon>Citrus</taxon>
    </lineage>
</organism>
<gene>
    <name evidence="1" type="ORF">WN944_004916</name>
</gene>
<name>A0AAP0M222_9ROSI</name>